<dbReference type="SUPFAM" id="SSF140864">
    <property type="entry name" value="TROVE domain-like"/>
    <property type="match status" value="1"/>
</dbReference>
<keyword evidence="5" id="KW-0694">RNA-binding</keyword>
<organism evidence="8">
    <name type="scientific">Knufia peltigerae</name>
    <dbReference type="NCBI Taxonomy" id="1002370"/>
    <lineage>
        <taxon>Eukaryota</taxon>
        <taxon>Fungi</taxon>
        <taxon>Dikarya</taxon>
        <taxon>Ascomycota</taxon>
        <taxon>Pezizomycotina</taxon>
        <taxon>Eurotiomycetes</taxon>
        <taxon>Chaetothyriomycetidae</taxon>
        <taxon>Chaetothyriales</taxon>
        <taxon>Trichomeriaceae</taxon>
        <taxon>Knufia</taxon>
    </lineage>
</organism>
<evidence type="ECO:0000256" key="5">
    <source>
        <dbReference type="ARBA" id="ARBA00022884"/>
    </source>
</evidence>
<feature type="domain" description="TROVE" evidence="7">
    <location>
        <begin position="20"/>
        <end position="344"/>
    </location>
</feature>
<comment type="subcellular location">
    <subcellularLocation>
        <location evidence="1">Cytoplasm</location>
    </subcellularLocation>
</comment>
<dbReference type="EMBL" id="JAPDRN010000162">
    <property type="protein sequence ID" value="KAJ9617441.1"/>
    <property type="molecule type" value="Genomic_DNA"/>
</dbReference>
<proteinExistence type="inferred from homology"/>
<evidence type="ECO:0000256" key="2">
    <source>
        <dbReference type="ARBA" id="ARBA00007814"/>
    </source>
</evidence>
<dbReference type="GO" id="GO:1990904">
    <property type="term" value="C:ribonucleoprotein complex"/>
    <property type="evidence" value="ECO:0007669"/>
    <property type="project" value="UniProtKB-KW"/>
</dbReference>
<dbReference type="GO" id="GO:0046872">
    <property type="term" value="F:metal ion binding"/>
    <property type="evidence" value="ECO:0007669"/>
    <property type="project" value="UniProtKB-KW"/>
</dbReference>
<dbReference type="AlphaFoldDB" id="A0AA39CRQ3"/>
<name>A0AA39CRQ3_9EURO</name>
<evidence type="ECO:0000256" key="1">
    <source>
        <dbReference type="ARBA" id="ARBA00004496"/>
    </source>
</evidence>
<evidence type="ECO:0000259" key="7">
    <source>
        <dbReference type="PROSITE" id="PS50988"/>
    </source>
</evidence>
<dbReference type="InterPro" id="IPR008858">
    <property type="entry name" value="TROVE_dom"/>
</dbReference>
<keyword evidence="6" id="KW-0687">Ribonucleoprotein</keyword>
<dbReference type="GO" id="GO:0005737">
    <property type="term" value="C:cytoplasm"/>
    <property type="evidence" value="ECO:0007669"/>
    <property type="project" value="UniProtKB-SubCell"/>
</dbReference>
<evidence type="ECO:0000256" key="3">
    <source>
        <dbReference type="ARBA" id="ARBA00022490"/>
    </source>
</evidence>
<dbReference type="InterPro" id="IPR040322">
    <property type="entry name" value="TROVE2"/>
</dbReference>
<dbReference type="InterPro" id="IPR056800">
    <property type="entry name" value="vWA_Ro60"/>
</dbReference>
<dbReference type="SUPFAM" id="SSF53300">
    <property type="entry name" value="vWA-like"/>
    <property type="match status" value="1"/>
</dbReference>
<dbReference type="PROSITE" id="PS50988">
    <property type="entry name" value="TROVE"/>
    <property type="match status" value="1"/>
</dbReference>
<dbReference type="GO" id="GO:0003723">
    <property type="term" value="F:RNA binding"/>
    <property type="evidence" value="ECO:0007669"/>
    <property type="project" value="UniProtKB-KW"/>
</dbReference>
<dbReference type="InterPro" id="IPR037214">
    <property type="entry name" value="TROVE_dom_sf"/>
</dbReference>
<keyword evidence="4" id="KW-0479">Metal-binding</keyword>
<gene>
    <name evidence="8" type="ORF">H2204_013796</name>
</gene>
<evidence type="ECO:0000313" key="8">
    <source>
        <dbReference type="EMBL" id="KAJ9617441.1"/>
    </source>
</evidence>
<reference evidence="8" key="1">
    <citation type="submission" date="2022-10" db="EMBL/GenBank/DDBJ databases">
        <title>Culturing micro-colonial fungi from biological soil crusts in the Mojave desert and describing Neophaeococcomyces mojavensis, and introducing the new genera and species Taxawa tesnikishii.</title>
        <authorList>
            <person name="Kurbessoian T."/>
            <person name="Stajich J.E."/>
        </authorList>
    </citation>
    <scope>NUCLEOTIDE SEQUENCE</scope>
    <source>
        <strain evidence="8">TK_35</strain>
    </source>
</reference>
<dbReference type="Pfam" id="PF25045">
    <property type="entry name" value="vWA_Ro60"/>
    <property type="match status" value="1"/>
</dbReference>
<evidence type="ECO:0000256" key="6">
    <source>
        <dbReference type="ARBA" id="ARBA00023274"/>
    </source>
</evidence>
<dbReference type="PANTHER" id="PTHR14202:SF0">
    <property type="entry name" value="RNA-BINDING PROTEIN RO60"/>
    <property type="match status" value="1"/>
</dbReference>
<evidence type="ECO:0000256" key="4">
    <source>
        <dbReference type="ARBA" id="ARBA00022723"/>
    </source>
</evidence>
<protein>
    <recommendedName>
        <fullName evidence="7">TROVE domain-containing protein</fullName>
    </recommendedName>
</protein>
<comment type="similarity">
    <text evidence="2">Belongs to the Ro 60 kDa family.</text>
</comment>
<accession>A0AA39CRQ3</accession>
<dbReference type="InterPro" id="IPR036465">
    <property type="entry name" value="vWFA_dom_sf"/>
</dbReference>
<comment type="caution">
    <text evidence="8">The sequence shown here is derived from an EMBL/GenBank/DDBJ whole genome shotgun (WGS) entry which is preliminary data.</text>
</comment>
<keyword evidence="3" id="KW-0963">Cytoplasm</keyword>
<dbReference type="Gene3D" id="3.40.50.410">
    <property type="entry name" value="von Willebrand factor, type A domain"/>
    <property type="match status" value="1"/>
</dbReference>
<dbReference type="PANTHER" id="PTHR14202">
    <property type="entry name" value="60 KDA RIBONUCLEOPROTEIN SSA/RO"/>
    <property type="match status" value="1"/>
</dbReference>
<sequence length="535" mass="59069">MANLSLFSWMRTPQPPQADTVNEAGGLAYRRDPRAALALYAATGCLNNTFYSDAEAQLQQVLALTAQVEPRFIARTALYARQVAHMKDMPALLLAVLSLRDPEAFALAFPRVIDNGRQLRTFVQIMRSGQVGRRSLGSLPKRRVREWIQQASAETLVRAAIGQQPSLADVIRMVHPKPANAERKALYAWIIGRAYDEPANAERKALYAWIIGRAYDEAQLPAVVQAYEAFKRDPRRLPPDLPFQYYSTLPLDAAQWSALARNASWQSMRMNLNTFARNGVFDDPAMVQVIAERLRDPQQVRRARVLPYQLLMAFHAGAGLPPPILEALQDAMEIATASAPALPGRVVVAVDVSGSMQSPVTGYRRGASTAARCVDVAALVAACVLRGQPQAKVFPFDTEVRHVRLNPRDSVMTLARQLAINGGGTSVSAPLHYLNLRREPVDLVVMVSDSESWRDTRHGGQTATMLQWDALKRRCPQARLVCIDLQPVASSQTVQRDDVLHIGGFSDAVFDLIAQYAAAAEDGSSWVQRIQDMAL</sequence>